<dbReference type="PROSITE" id="PS51257">
    <property type="entry name" value="PROKAR_LIPOPROTEIN"/>
    <property type="match status" value="1"/>
</dbReference>
<evidence type="ECO:0008006" key="4">
    <source>
        <dbReference type="Google" id="ProtNLM"/>
    </source>
</evidence>
<evidence type="ECO:0000313" key="3">
    <source>
        <dbReference type="Proteomes" id="UP000633814"/>
    </source>
</evidence>
<keyword evidence="1" id="KW-0732">Signal</keyword>
<protein>
    <recommendedName>
        <fullName evidence="4">Outer membrane lipoprotein</fullName>
    </recommendedName>
</protein>
<dbReference type="RefSeq" id="WP_226749454.1">
    <property type="nucleotide sequence ID" value="NZ_JAEINI020000001.1"/>
</dbReference>
<organism evidence="2 3">
    <name type="scientific">Alishewanella maricola</name>
    <dbReference type="NCBI Taxonomy" id="2795740"/>
    <lineage>
        <taxon>Bacteria</taxon>
        <taxon>Pseudomonadati</taxon>
        <taxon>Pseudomonadota</taxon>
        <taxon>Gammaproteobacteria</taxon>
        <taxon>Alteromonadales</taxon>
        <taxon>Alteromonadaceae</taxon>
        <taxon>Alishewanella</taxon>
    </lineage>
</organism>
<sequence length="72" mass="7972">MKKYLPVVMVVSTLALLSGCSTIGTADYAYETDEQRLQEATALTRTSPHVGHVVWLNPPQKRVKVTDTAKQQ</sequence>
<keyword evidence="3" id="KW-1185">Reference proteome</keyword>
<name>A0ABS8BZJ4_9ALTE</name>
<proteinExistence type="predicted"/>
<reference evidence="2 3" key="1">
    <citation type="submission" date="2021-10" db="EMBL/GenBank/DDBJ databases">
        <title>Alishewanella koreense sp. nov. isolated from seawater of southwestern coast in South Korea and the proposal for the reclassification of Rheinheimera perlucida and Rheinheimera tuosuensis as Arsukibacterium perlucida and Arsukibacterium tuosuensis.</title>
        <authorList>
            <person name="Kim K.H."/>
            <person name="Ruan W."/>
            <person name="Kim K.R."/>
            <person name="Baek J.H."/>
            <person name="Jeon C.O."/>
        </authorList>
    </citation>
    <scope>NUCLEOTIDE SEQUENCE [LARGE SCALE GENOMIC DNA]</scope>
    <source>
        <strain evidence="2 3">16-MA</strain>
    </source>
</reference>
<dbReference type="Proteomes" id="UP000633814">
    <property type="component" value="Unassembled WGS sequence"/>
</dbReference>
<dbReference type="EMBL" id="JAEINI020000001">
    <property type="protein sequence ID" value="MCB5225358.1"/>
    <property type="molecule type" value="Genomic_DNA"/>
</dbReference>
<gene>
    <name evidence="2" type="ORF">JAO78_000810</name>
</gene>
<feature type="signal peptide" evidence="1">
    <location>
        <begin position="1"/>
        <end position="26"/>
    </location>
</feature>
<evidence type="ECO:0000256" key="1">
    <source>
        <dbReference type="SAM" id="SignalP"/>
    </source>
</evidence>
<accession>A0ABS8BZJ4</accession>
<comment type="caution">
    <text evidence="2">The sequence shown here is derived from an EMBL/GenBank/DDBJ whole genome shotgun (WGS) entry which is preliminary data.</text>
</comment>
<evidence type="ECO:0000313" key="2">
    <source>
        <dbReference type="EMBL" id="MCB5225358.1"/>
    </source>
</evidence>
<feature type="chain" id="PRO_5046977724" description="Outer membrane lipoprotein" evidence="1">
    <location>
        <begin position="27"/>
        <end position="72"/>
    </location>
</feature>